<evidence type="ECO:0000256" key="2">
    <source>
        <dbReference type="ARBA" id="ARBA00022448"/>
    </source>
</evidence>
<feature type="transmembrane region" description="Helical" evidence="9">
    <location>
        <begin position="62"/>
        <end position="82"/>
    </location>
</feature>
<keyword evidence="8 9" id="KW-0472">Membrane</keyword>
<dbReference type="PANTHER" id="PTHR32507">
    <property type="entry name" value="NA(+)/H(+) ANTIPORTER 1"/>
    <property type="match status" value="1"/>
</dbReference>
<feature type="transmembrane region" description="Helical" evidence="9">
    <location>
        <begin position="6"/>
        <end position="25"/>
    </location>
</feature>
<evidence type="ECO:0000256" key="3">
    <source>
        <dbReference type="ARBA" id="ARBA00022449"/>
    </source>
</evidence>
<feature type="transmembrane region" description="Helical" evidence="9">
    <location>
        <begin position="294"/>
        <end position="312"/>
    </location>
</feature>
<dbReference type="GO" id="GO:0015297">
    <property type="term" value="F:antiporter activity"/>
    <property type="evidence" value="ECO:0007669"/>
    <property type="project" value="UniProtKB-KW"/>
</dbReference>
<evidence type="ECO:0000259" key="10">
    <source>
        <dbReference type="Pfam" id="PF00999"/>
    </source>
</evidence>
<accession>A0A1B8TXX0</accession>
<name>A0A1B8TXX0_9FLAO</name>
<proteinExistence type="predicted"/>
<dbReference type="PANTHER" id="PTHR32507:SF8">
    <property type="entry name" value="CNH1P"/>
    <property type="match status" value="1"/>
</dbReference>
<dbReference type="RefSeq" id="WP_065319318.1">
    <property type="nucleotide sequence ID" value="NZ_CP017477.1"/>
</dbReference>
<feature type="transmembrane region" description="Helical" evidence="9">
    <location>
        <begin position="350"/>
        <end position="368"/>
    </location>
</feature>
<sequence>MDTYFVILLIVGITSLFASFSPIILKRFKISFTIPLLFLGAILYYLKAPLPWPDPIWNESLTIHFSELVVIISLMVAGLKIGLNYSWKEWRNPLRLLGITMPLFMVAVFLFTYYILKFDGPISLLLAAVLAPTDPALASEIQLNKKQSASSKNVGIQYNLTAEAGLNDGLAFPFIFLAIVWSKNGSLGAEQWQEWLSFYLIYKLVIGILMGIIIGFLYSYFTKKLSNDNNRKIHQAFVAISLTLISYGLAEILNSYGFLSVFFAGLFAHYHQHQKNEKTESEPSLSFIENIEKFLIIFWIIFFGGSVMAGILDFITTTSLLFCFGLVLILRPLLGYISFYKTDLTPKKKLAISFFGIRGIGSVFYLSYAIKHGNFQDANQLYSIVALVILISIILHGFTAKRMINAFDDIEKKNS</sequence>
<evidence type="ECO:0000256" key="6">
    <source>
        <dbReference type="ARBA" id="ARBA00022989"/>
    </source>
</evidence>
<feature type="transmembrane region" description="Helical" evidence="9">
    <location>
        <begin position="94"/>
        <end position="116"/>
    </location>
</feature>
<feature type="transmembrane region" description="Helical" evidence="9">
    <location>
        <begin position="32"/>
        <end position="50"/>
    </location>
</feature>
<keyword evidence="7" id="KW-0406">Ion transport</keyword>
<organism evidence="11 12">
    <name type="scientific">Polaribacter vadi</name>
    <dbReference type="NCBI Taxonomy" id="1774273"/>
    <lineage>
        <taxon>Bacteria</taxon>
        <taxon>Pseudomonadati</taxon>
        <taxon>Bacteroidota</taxon>
        <taxon>Flavobacteriia</taxon>
        <taxon>Flavobacteriales</taxon>
        <taxon>Flavobacteriaceae</taxon>
    </lineage>
</organism>
<comment type="subcellular location">
    <subcellularLocation>
        <location evidence="1">Cell membrane</location>
        <topology evidence="1">Multi-pass membrane protein</topology>
    </subcellularLocation>
</comment>
<dbReference type="Proteomes" id="UP000092584">
    <property type="component" value="Unassembled WGS sequence"/>
</dbReference>
<protein>
    <recommendedName>
        <fullName evidence="10">Cation/H+ exchanger transmembrane domain-containing protein</fullName>
    </recommendedName>
</protein>
<evidence type="ECO:0000256" key="8">
    <source>
        <dbReference type="ARBA" id="ARBA00023136"/>
    </source>
</evidence>
<dbReference type="GO" id="GO:0005886">
    <property type="term" value="C:plasma membrane"/>
    <property type="evidence" value="ECO:0007669"/>
    <property type="project" value="UniProtKB-SubCell"/>
</dbReference>
<keyword evidence="5 9" id="KW-0812">Transmembrane</keyword>
<dbReference type="GO" id="GO:1902600">
    <property type="term" value="P:proton transmembrane transport"/>
    <property type="evidence" value="ECO:0007669"/>
    <property type="project" value="InterPro"/>
</dbReference>
<dbReference type="OrthoDB" id="9810860at2"/>
<feature type="transmembrane region" description="Helical" evidence="9">
    <location>
        <begin position="380"/>
        <end position="398"/>
    </location>
</feature>
<dbReference type="EMBL" id="LSFM01000022">
    <property type="protein sequence ID" value="OBY64571.1"/>
    <property type="molecule type" value="Genomic_DNA"/>
</dbReference>
<comment type="caution">
    <text evidence="11">The sequence shown here is derived from an EMBL/GenBank/DDBJ whole genome shotgun (WGS) entry which is preliminary data.</text>
</comment>
<keyword evidence="2" id="KW-0813">Transport</keyword>
<dbReference type="KEGG" id="pob:LPB03_03150"/>
<dbReference type="InterPro" id="IPR038770">
    <property type="entry name" value="Na+/solute_symporter_sf"/>
</dbReference>
<feature type="transmembrane region" description="Helical" evidence="9">
    <location>
        <begin position="318"/>
        <end position="338"/>
    </location>
</feature>
<evidence type="ECO:0000256" key="1">
    <source>
        <dbReference type="ARBA" id="ARBA00004651"/>
    </source>
</evidence>
<evidence type="ECO:0000256" key="5">
    <source>
        <dbReference type="ARBA" id="ARBA00022692"/>
    </source>
</evidence>
<keyword evidence="3" id="KW-0050">Antiport</keyword>
<dbReference type="AlphaFoldDB" id="A0A1B8TXX0"/>
<evidence type="ECO:0000256" key="4">
    <source>
        <dbReference type="ARBA" id="ARBA00022475"/>
    </source>
</evidence>
<keyword evidence="4" id="KW-1003">Cell membrane</keyword>
<dbReference type="STRING" id="1774273.LPB03_03150"/>
<evidence type="ECO:0000313" key="12">
    <source>
        <dbReference type="Proteomes" id="UP000092584"/>
    </source>
</evidence>
<evidence type="ECO:0000256" key="9">
    <source>
        <dbReference type="SAM" id="Phobius"/>
    </source>
</evidence>
<gene>
    <name evidence="11" type="ORF">LPB3_09345</name>
</gene>
<dbReference type="InterPro" id="IPR006153">
    <property type="entry name" value="Cation/H_exchanger_TM"/>
</dbReference>
<dbReference type="Pfam" id="PF00999">
    <property type="entry name" value="Na_H_Exchanger"/>
    <property type="match status" value="1"/>
</dbReference>
<dbReference type="Gene3D" id="1.20.1530.20">
    <property type="match status" value="1"/>
</dbReference>
<feature type="transmembrane region" description="Helical" evidence="9">
    <location>
        <begin position="233"/>
        <end position="250"/>
    </location>
</feature>
<keyword evidence="12" id="KW-1185">Reference proteome</keyword>
<feature type="domain" description="Cation/H+ exchanger transmembrane" evidence="10">
    <location>
        <begin position="16"/>
        <end position="404"/>
    </location>
</feature>
<keyword evidence="6 9" id="KW-1133">Transmembrane helix</keyword>
<evidence type="ECO:0000256" key="7">
    <source>
        <dbReference type="ARBA" id="ARBA00023065"/>
    </source>
</evidence>
<evidence type="ECO:0000313" key="11">
    <source>
        <dbReference type="EMBL" id="OBY64571.1"/>
    </source>
</evidence>
<reference evidence="12" key="1">
    <citation type="submission" date="2016-02" db="EMBL/GenBank/DDBJ databases">
        <authorList>
            <person name="Shin S.-K."/>
            <person name="Yi H."/>
            <person name="Kim E."/>
        </authorList>
    </citation>
    <scope>NUCLEOTIDE SEQUENCE [LARGE SCALE GENOMIC DNA]</scope>
    <source>
        <strain evidence="12">LPB0003</strain>
    </source>
</reference>
<feature type="transmembrane region" description="Helical" evidence="9">
    <location>
        <begin position="201"/>
        <end position="221"/>
    </location>
</feature>